<dbReference type="InterPro" id="IPR019303">
    <property type="entry name" value="vWA_TerF_C"/>
</dbReference>
<dbReference type="InterPro" id="IPR051324">
    <property type="entry name" value="Stress/Tellurium_Resist"/>
</dbReference>
<evidence type="ECO:0000259" key="2">
    <source>
        <dbReference type="PROSITE" id="PS50234"/>
    </source>
</evidence>
<dbReference type="PROSITE" id="PS50234">
    <property type="entry name" value="VWFA"/>
    <property type="match status" value="1"/>
</dbReference>
<accession>A0ABS2BZI4</accession>
<organism evidence="3 4">
    <name type="scientific">Pseudomonas arcuscaelestis</name>
    <dbReference type="NCBI Taxonomy" id="2710591"/>
    <lineage>
        <taxon>Bacteria</taxon>
        <taxon>Pseudomonadati</taxon>
        <taxon>Pseudomonadota</taxon>
        <taxon>Gammaproteobacteria</taxon>
        <taxon>Pseudomonadales</taxon>
        <taxon>Pseudomonadaceae</taxon>
        <taxon>Pseudomonas</taxon>
    </lineage>
</organism>
<dbReference type="Pfam" id="PF10138">
    <property type="entry name" value="vWA-TerF-like"/>
    <property type="match status" value="1"/>
</dbReference>
<dbReference type="SUPFAM" id="SSF53300">
    <property type="entry name" value="vWA-like"/>
    <property type="match status" value="1"/>
</dbReference>
<evidence type="ECO:0000313" key="3">
    <source>
        <dbReference type="EMBL" id="MBM5459029.1"/>
    </source>
</evidence>
<evidence type="ECO:0000313" key="4">
    <source>
        <dbReference type="Proteomes" id="UP000745663"/>
    </source>
</evidence>
<sequence length="422" mass="45836">MQITQGQRLPLASIGISDRLTMAVNIQSQQVIDIACFGLDAQSKLSDDRFMIFFNQTSSPADAIKLLAPGEFEISLSALPATIDRLVFTAAIDGAGAMKDIGTSRFTISSKGSAPAAACEFSGGTFTVEKAIMVADIYRKGGEWRLQVNLQGFSEGMGALVRHFGGEVNDDPAPASPVPAAPPPVQATFSLEKKIAAQAPALISLAKKAQISLEKNNLTAVKAKLGFVLDASGSMNGQYSRGRVQEVLNRLIPLAAAFDDDAEIDVFAFGAKPTQLSPATLSNYTNYIDTDHGGWRKWDVGQRINDEPKAMRMVMDYYSQSDDKTPVYIIFISDGGVHQNREITKLMIEASSRPFFWQLVGLGGHGYGILERLDDMAGRVVDNCSFFAMDDLHDLTEEALYDKLMEEFPAWLKEAKSKGIIG</sequence>
<dbReference type="InterPro" id="IPR003325">
    <property type="entry name" value="TerD"/>
</dbReference>
<dbReference type="PANTHER" id="PTHR32097:SF3">
    <property type="entry name" value="TELLURITE RESISTANCE PROTEIN"/>
    <property type="match status" value="1"/>
</dbReference>
<dbReference type="Pfam" id="PF02342">
    <property type="entry name" value="TerD"/>
    <property type="match status" value="1"/>
</dbReference>
<dbReference type="CDD" id="cd00198">
    <property type="entry name" value="vWFA"/>
    <property type="match status" value="1"/>
</dbReference>
<gene>
    <name evidence="3" type="ORF">H8F21_15785</name>
</gene>
<dbReference type="CDD" id="cd06974">
    <property type="entry name" value="TerD_like"/>
    <property type="match status" value="1"/>
</dbReference>
<reference evidence="3 4" key="1">
    <citation type="submission" date="2020-08" db="EMBL/GenBank/DDBJ databases">
        <title>Description of novel Pseudomonas species.</title>
        <authorList>
            <person name="Duman M."/>
            <person name="Mulet M."/>
            <person name="Altun S."/>
            <person name="Saticioglu I.B."/>
            <person name="Lalucat J."/>
            <person name="Garcia-Valdes E."/>
        </authorList>
    </citation>
    <scope>NUCLEOTIDE SEQUENCE [LARGE SCALE GENOMIC DNA]</scope>
    <source>
        <strain evidence="3 4">P66</strain>
    </source>
</reference>
<proteinExistence type="predicted"/>
<keyword evidence="4" id="KW-1185">Reference proteome</keyword>
<name>A0ABS2BZI4_9PSED</name>
<dbReference type="PANTHER" id="PTHR32097">
    <property type="entry name" value="CAMP-BINDING PROTEIN 1-RELATED"/>
    <property type="match status" value="1"/>
</dbReference>
<dbReference type="SMART" id="SM00327">
    <property type="entry name" value="VWA"/>
    <property type="match status" value="1"/>
</dbReference>
<dbReference type="EMBL" id="JACOPV010000009">
    <property type="protein sequence ID" value="MBM5459029.1"/>
    <property type="molecule type" value="Genomic_DNA"/>
</dbReference>
<protein>
    <submittedName>
        <fullName evidence="3">VWA domain-containing protein</fullName>
    </submittedName>
</protein>
<feature type="domain" description="VWFA" evidence="2">
    <location>
        <begin position="224"/>
        <end position="404"/>
    </location>
</feature>
<evidence type="ECO:0000256" key="1">
    <source>
        <dbReference type="ARBA" id="ARBA00022686"/>
    </source>
</evidence>
<dbReference type="Gene3D" id="2.60.60.30">
    <property type="entry name" value="sav2460 like domains"/>
    <property type="match status" value="1"/>
</dbReference>
<dbReference type="InterPro" id="IPR036465">
    <property type="entry name" value="vWFA_dom_sf"/>
</dbReference>
<dbReference type="Proteomes" id="UP000745663">
    <property type="component" value="Unassembled WGS sequence"/>
</dbReference>
<keyword evidence="1" id="KW-0778">Tellurium resistance</keyword>
<comment type="caution">
    <text evidence="3">The sequence shown here is derived from an EMBL/GenBank/DDBJ whole genome shotgun (WGS) entry which is preliminary data.</text>
</comment>
<dbReference type="RefSeq" id="WP_203584938.1">
    <property type="nucleotide sequence ID" value="NZ_JACOPV010000009.1"/>
</dbReference>
<dbReference type="InterPro" id="IPR002035">
    <property type="entry name" value="VWF_A"/>
</dbReference>
<dbReference type="Gene3D" id="3.40.50.410">
    <property type="entry name" value="von Willebrand factor, type A domain"/>
    <property type="match status" value="1"/>
</dbReference>